<dbReference type="AlphaFoldDB" id="M4B5K4"/>
<proteinExistence type="predicted"/>
<reference evidence="1" key="2">
    <citation type="submission" date="2015-06" db="UniProtKB">
        <authorList>
            <consortium name="EnsemblProtists"/>
        </authorList>
    </citation>
    <scope>IDENTIFICATION</scope>
    <source>
        <strain evidence="1">Emoy2</strain>
    </source>
</reference>
<name>M4B5K4_HYAAE</name>
<dbReference type="EMBL" id="JH598388">
    <property type="status" value="NOT_ANNOTATED_CDS"/>
    <property type="molecule type" value="Genomic_DNA"/>
</dbReference>
<accession>M4B5K4</accession>
<dbReference type="VEuPathDB" id="FungiDB:HpaG801554"/>
<evidence type="ECO:0000313" key="2">
    <source>
        <dbReference type="Proteomes" id="UP000011713"/>
    </source>
</evidence>
<evidence type="ECO:0000313" key="1">
    <source>
        <dbReference type="EnsemblProtists" id="HpaP801554"/>
    </source>
</evidence>
<keyword evidence="2" id="KW-1185">Reference proteome</keyword>
<dbReference type="InParanoid" id="M4B5K4"/>
<dbReference type="EnsemblProtists" id="HpaT801554">
    <property type="protein sequence ID" value="HpaP801554"/>
    <property type="gene ID" value="HpaG801554"/>
</dbReference>
<sequence length="129" mass="14499">MLVLFLVVSDCLGRCCWPLSCVPKRLTSFCAQTLALCMATRRARCSSSSLRSGRFRWATSGSRFSTPCCCFSTRCSTSLSSRSTRHSPRCHQCTTLMTVIMSLLLLAMDLRVRTRTCERRDFICHVGVV</sequence>
<protein>
    <submittedName>
        <fullName evidence="1">Uncharacterized protein</fullName>
    </submittedName>
</protein>
<reference evidence="2" key="1">
    <citation type="journal article" date="2010" name="Science">
        <title>Signatures of adaptation to obligate biotrophy in the Hyaloperonospora arabidopsidis genome.</title>
        <authorList>
            <person name="Baxter L."/>
            <person name="Tripathy S."/>
            <person name="Ishaque N."/>
            <person name="Boot N."/>
            <person name="Cabral A."/>
            <person name="Kemen E."/>
            <person name="Thines M."/>
            <person name="Ah-Fong A."/>
            <person name="Anderson R."/>
            <person name="Badejoko W."/>
            <person name="Bittner-Eddy P."/>
            <person name="Boore J.L."/>
            <person name="Chibucos M.C."/>
            <person name="Coates M."/>
            <person name="Dehal P."/>
            <person name="Delehaunty K."/>
            <person name="Dong S."/>
            <person name="Downton P."/>
            <person name="Dumas B."/>
            <person name="Fabro G."/>
            <person name="Fronick C."/>
            <person name="Fuerstenberg S.I."/>
            <person name="Fulton L."/>
            <person name="Gaulin E."/>
            <person name="Govers F."/>
            <person name="Hughes L."/>
            <person name="Humphray S."/>
            <person name="Jiang R.H."/>
            <person name="Judelson H."/>
            <person name="Kamoun S."/>
            <person name="Kyung K."/>
            <person name="Meijer H."/>
            <person name="Minx P."/>
            <person name="Morris P."/>
            <person name="Nelson J."/>
            <person name="Phuntumart V."/>
            <person name="Qutob D."/>
            <person name="Rehmany A."/>
            <person name="Rougon-Cardoso A."/>
            <person name="Ryden P."/>
            <person name="Torto-Alalibo T."/>
            <person name="Studholme D."/>
            <person name="Wang Y."/>
            <person name="Win J."/>
            <person name="Wood J."/>
            <person name="Clifton S.W."/>
            <person name="Rogers J."/>
            <person name="Van den Ackerveken G."/>
            <person name="Jones J.D."/>
            <person name="McDowell J.M."/>
            <person name="Beynon J."/>
            <person name="Tyler B.M."/>
        </authorList>
    </citation>
    <scope>NUCLEOTIDE SEQUENCE [LARGE SCALE GENOMIC DNA]</scope>
    <source>
        <strain evidence="2">Emoy2</strain>
    </source>
</reference>
<dbReference type="HOGENOM" id="CLU_1952989_0_0_1"/>
<organism evidence="1 2">
    <name type="scientific">Hyaloperonospora arabidopsidis (strain Emoy2)</name>
    <name type="common">Downy mildew agent</name>
    <name type="synonym">Peronospora arabidopsidis</name>
    <dbReference type="NCBI Taxonomy" id="559515"/>
    <lineage>
        <taxon>Eukaryota</taxon>
        <taxon>Sar</taxon>
        <taxon>Stramenopiles</taxon>
        <taxon>Oomycota</taxon>
        <taxon>Peronosporomycetes</taxon>
        <taxon>Peronosporales</taxon>
        <taxon>Peronosporaceae</taxon>
        <taxon>Hyaloperonospora</taxon>
    </lineage>
</organism>
<dbReference type="Proteomes" id="UP000011713">
    <property type="component" value="Unassembled WGS sequence"/>
</dbReference>